<evidence type="ECO:0000256" key="5">
    <source>
        <dbReference type="ARBA" id="ARBA00032427"/>
    </source>
</evidence>
<dbReference type="PANTHER" id="PTHR11913">
    <property type="entry name" value="COFILIN-RELATED"/>
    <property type="match status" value="1"/>
</dbReference>
<dbReference type="GO" id="GO:0016363">
    <property type="term" value="C:nuclear matrix"/>
    <property type="evidence" value="ECO:0007669"/>
    <property type="project" value="UniProtKB-SubCell"/>
</dbReference>
<dbReference type="InterPro" id="IPR029006">
    <property type="entry name" value="ADF-H/Gelsolin-like_dom_sf"/>
</dbReference>
<evidence type="ECO:0000256" key="1">
    <source>
        <dbReference type="ARBA" id="ARBA00004109"/>
    </source>
</evidence>
<organism evidence="7 8">
    <name type="scientific">Sporidiobolus salmonicolor</name>
    <name type="common">Yeast-like fungus</name>
    <name type="synonym">Sporobolomyces salmonicolor</name>
    <dbReference type="NCBI Taxonomy" id="5005"/>
    <lineage>
        <taxon>Eukaryota</taxon>
        <taxon>Fungi</taxon>
        <taxon>Dikarya</taxon>
        <taxon>Basidiomycota</taxon>
        <taxon>Pucciniomycotina</taxon>
        <taxon>Microbotryomycetes</taxon>
        <taxon>Sporidiobolales</taxon>
        <taxon>Sporidiobolaceae</taxon>
        <taxon>Sporobolomyces</taxon>
    </lineage>
</organism>
<name>A0A0D6ER88_SPOSA</name>
<dbReference type="OrthoDB" id="10249245at2759"/>
<gene>
    <name evidence="7" type="primary">SPOSA6832_03866</name>
</gene>
<sequence length="119" mass="13225">MKEIQVETASESPSYDDFISGLPASGCRYAVYDFEYEKGNEGKRNKLCFYAWSPDEARIKDKMIYASSKDALRRALVGIASEIQGTDFSEVAYDEVGLVLIRWVPLVGAVLDKVSRGTA</sequence>
<evidence type="ECO:0000313" key="8">
    <source>
        <dbReference type="Proteomes" id="UP000243876"/>
    </source>
</evidence>
<keyword evidence="4" id="KW-0009">Actin-binding</keyword>
<protein>
    <recommendedName>
        <fullName evidence="3">Cofilin</fullName>
    </recommendedName>
    <alternativeName>
        <fullName evidence="5">Actin-depolymerizing factor 1</fullName>
    </alternativeName>
</protein>
<feature type="domain" description="ADF-H" evidence="6">
    <location>
        <begin position="1"/>
        <end position="101"/>
    </location>
</feature>
<dbReference type="SUPFAM" id="SSF55753">
    <property type="entry name" value="Actin depolymerizing proteins"/>
    <property type="match status" value="1"/>
</dbReference>
<dbReference type="InterPro" id="IPR002108">
    <property type="entry name" value="ADF-H"/>
</dbReference>
<dbReference type="AlphaFoldDB" id="A0A0D6ER88"/>
<dbReference type="CDD" id="cd11286">
    <property type="entry name" value="ADF_cofilin_like"/>
    <property type="match status" value="1"/>
</dbReference>
<dbReference type="PROSITE" id="PS51263">
    <property type="entry name" value="ADF_H"/>
    <property type="match status" value="1"/>
</dbReference>
<accession>A0A0D6ER88</accession>
<dbReference type="Proteomes" id="UP000243876">
    <property type="component" value="Unassembled WGS sequence"/>
</dbReference>
<dbReference type="SMART" id="SM00102">
    <property type="entry name" value="ADF"/>
    <property type="match status" value="1"/>
</dbReference>
<evidence type="ECO:0000256" key="4">
    <source>
        <dbReference type="ARBA" id="ARBA00023203"/>
    </source>
</evidence>
<proteinExistence type="inferred from homology"/>
<dbReference type="GO" id="GO:0015629">
    <property type="term" value="C:actin cytoskeleton"/>
    <property type="evidence" value="ECO:0007669"/>
    <property type="project" value="InterPro"/>
</dbReference>
<dbReference type="InterPro" id="IPR017904">
    <property type="entry name" value="ADF/Cofilin"/>
</dbReference>
<dbReference type="EMBL" id="CENE01000020">
    <property type="protein sequence ID" value="CEQ42085.1"/>
    <property type="molecule type" value="Genomic_DNA"/>
</dbReference>
<comment type="subcellular location">
    <subcellularLocation>
        <location evidence="1">Nucleus matrix</location>
    </subcellularLocation>
</comment>
<keyword evidence="8" id="KW-1185">Reference proteome</keyword>
<dbReference type="Pfam" id="PF00241">
    <property type="entry name" value="Cofilin_ADF"/>
    <property type="match status" value="1"/>
</dbReference>
<reference evidence="8" key="1">
    <citation type="submission" date="2015-02" db="EMBL/GenBank/DDBJ databases">
        <authorList>
            <person name="Gon?alves P."/>
        </authorList>
    </citation>
    <scope>NUCLEOTIDE SEQUENCE [LARGE SCALE GENOMIC DNA]</scope>
</reference>
<dbReference type="GO" id="GO:0030042">
    <property type="term" value="P:actin filament depolymerization"/>
    <property type="evidence" value="ECO:0007669"/>
    <property type="project" value="InterPro"/>
</dbReference>
<dbReference type="Gene3D" id="3.40.20.10">
    <property type="entry name" value="Severin"/>
    <property type="match status" value="1"/>
</dbReference>
<evidence type="ECO:0000256" key="3">
    <source>
        <dbReference type="ARBA" id="ARBA00015630"/>
    </source>
</evidence>
<evidence type="ECO:0000256" key="2">
    <source>
        <dbReference type="ARBA" id="ARBA00006844"/>
    </source>
</evidence>
<evidence type="ECO:0000313" key="7">
    <source>
        <dbReference type="EMBL" id="CEQ42085.1"/>
    </source>
</evidence>
<dbReference type="GO" id="GO:0003779">
    <property type="term" value="F:actin binding"/>
    <property type="evidence" value="ECO:0007669"/>
    <property type="project" value="UniProtKB-KW"/>
</dbReference>
<evidence type="ECO:0000259" key="6">
    <source>
        <dbReference type="PROSITE" id="PS51263"/>
    </source>
</evidence>
<comment type="similarity">
    <text evidence="2">Belongs to the actin-binding proteins ADF family.</text>
</comment>